<protein>
    <submittedName>
        <fullName evidence="3">DUF421 domain-containing protein</fullName>
    </submittedName>
</protein>
<dbReference type="Pfam" id="PF04239">
    <property type="entry name" value="DUF421"/>
    <property type="match status" value="1"/>
</dbReference>
<evidence type="ECO:0000313" key="3">
    <source>
        <dbReference type="EMBL" id="MBU5591386.1"/>
    </source>
</evidence>
<comment type="caution">
    <text evidence="3">The sequence shown here is derived from an EMBL/GenBank/DDBJ whole genome shotgun (WGS) entry which is preliminary data.</text>
</comment>
<evidence type="ECO:0000313" key="4">
    <source>
        <dbReference type="Proteomes" id="UP000736583"/>
    </source>
</evidence>
<feature type="transmembrane region" description="Helical" evidence="1">
    <location>
        <begin position="6"/>
        <end position="23"/>
    </location>
</feature>
<accession>A0ABS6EZC8</accession>
<dbReference type="InterPro" id="IPR007353">
    <property type="entry name" value="DUF421"/>
</dbReference>
<dbReference type="RefSeq" id="WP_216456374.1">
    <property type="nucleotide sequence ID" value="NZ_JAHLQL010000001.1"/>
</dbReference>
<dbReference type="EMBL" id="JAHLQL010000001">
    <property type="protein sequence ID" value="MBU5591386.1"/>
    <property type="molecule type" value="Genomic_DNA"/>
</dbReference>
<keyword evidence="4" id="KW-1185">Reference proteome</keyword>
<keyword evidence="1" id="KW-0812">Transmembrane</keyword>
<feature type="domain" description="YetF C-terminal" evidence="2">
    <location>
        <begin position="79"/>
        <end position="210"/>
    </location>
</feature>
<dbReference type="Proteomes" id="UP000736583">
    <property type="component" value="Unassembled WGS sequence"/>
</dbReference>
<evidence type="ECO:0000256" key="1">
    <source>
        <dbReference type="SAM" id="Phobius"/>
    </source>
</evidence>
<keyword evidence="1" id="KW-0472">Membrane</keyword>
<gene>
    <name evidence="3" type="ORF">KQI89_06395</name>
</gene>
<reference evidence="3 4" key="1">
    <citation type="submission" date="2021-06" db="EMBL/GenBank/DDBJ databases">
        <authorList>
            <person name="Sun Q."/>
            <person name="Li D."/>
        </authorList>
    </citation>
    <scope>NUCLEOTIDE SEQUENCE [LARGE SCALE GENOMIC DNA]</scope>
    <source>
        <strain evidence="3 4">MSJ-4</strain>
    </source>
</reference>
<feature type="transmembrane region" description="Helical" evidence="1">
    <location>
        <begin position="55"/>
        <end position="74"/>
    </location>
</feature>
<sequence length="226" mass="25912">MFIVLFRTIILYLFVVLTMRLMGKRQIGELQPFELVITIMVSELAALPMQDTRLPIIHGIIPIITLLVLQIVLSEMQLKSDKFRSIIDGNPSILIKNGKINIEELKTQRLSINDLLEELRIKGFLDISEIAYALIETDGQMSVISKSQFDNVKKQDLNIKDSDVTLPIVLICNGEIKKEGLNYYKKDEKWIKSLLDKNNIKSEKDVFIALMDSKGEFFYQLMDEGS</sequence>
<name>A0ABS6EZC8_9CLOT</name>
<proteinExistence type="predicted"/>
<evidence type="ECO:0000259" key="2">
    <source>
        <dbReference type="Pfam" id="PF04239"/>
    </source>
</evidence>
<keyword evidence="1" id="KW-1133">Transmembrane helix</keyword>
<organism evidence="3 4">
    <name type="scientific">Clostridium simiarum</name>
    <dbReference type="NCBI Taxonomy" id="2841506"/>
    <lineage>
        <taxon>Bacteria</taxon>
        <taxon>Bacillati</taxon>
        <taxon>Bacillota</taxon>
        <taxon>Clostridia</taxon>
        <taxon>Eubacteriales</taxon>
        <taxon>Clostridiaceae</taxon>
        <taxon>Clostridium</taxon>
    </lineage>
</organism>
<dbReference type="PANTHER" id="PTHR34582:SF6">
    <property type="entry name" value="UPF0702 TRANSMEMBRANE PROTEIN YCAP"/>
    <property type="match status" value="1"/>
</dbReference>
<dbReference type="PANTHER" id="PTHR34582">
    <property type="entry name" value="UPF0702 TRANSMEMBRANE PROTEIN YCAP"/>
    <property type="match status" value="1"/>
</dbReference>